<evidence type="ECO:0000313" key="4">
    <source>
        <dbReference type="Proteomes" id="UP000231203"/>
    </source>
</evidence>
<reference evidence="3 4" key="1">
    <citation type="submission" date="2017-10" db="EMBL/GenBank/DDBJ databases">
        <title>Novel microbial diversity and functional potential in the marine mammal oral microbiome.</title>
        <authorList>
            <person name="Dudek N.K."/>
            <person name="Sun C.L."/>
            <person name="Burstein D."/>
            <person name="Kantor R.S."/>
            <person name="Aliaga Goltsman D.S."/>
            <person name="Bik E.M."/>
            <person name="Thomas B.C."/>
            <person name="Banfield J.F."/>
            <person name="Relman D.A."/>
        </authorList>
    </citation>
    <scope>NUCLEOTIDE SEQUENCE [LARGE SCALE GENOMIC DNA]</scope>
    <source>
        <strain evidence="3">DOLJORAL78_47_202</strain>
    </source>
</reference>
<comment type="function">
    <text evidence="2">Functions as a ribosomal silencing factor. Interacts with ribosomal protein uL14 (rplN), blocking formation of intersubunit bridge B8. Prevents association of the 30S and 50S ribosomal subunits and the formation of functional ribosomes, thus repressing translation.</text>
</comment>
<comment type="subunit">
    <text evidence="2">Interacts with ribosomal protein uL14 (rplN).</text>
</comment>
<dbReference type="GO" id="GO:0043023">
    <property type="term" value="F:ribosomal large subunit binding"/>
    <property type="evidence" value="ECO:0007669"/>
    <property type="project" value="TreeGrafter"/>
</dbReference>
<dbReference type="PANTHER" id="PTHR21043">
    <property type="entry name" value="IOJAP SUPERFAMILY ORTHOLOG"/>
    <property type="match status" value="1"/>
</dbReference>
<dbReference type="GO" id="GO:0017148">
    <property type="term" value="P:negative regulation of translation"/>
    <property type="evidence" value="ECO:0007669"/>
    <property type="project" value="UniProtKB-UniRule"/>
</dbReference>
<dbReference type="HAMAP" id="MF_01477">
    <property type="entry name" value="Iojap_RsfS"/>
    <property type="match status" value="1"/>
</dbReference>
<dbReference type="Proteomes" id="UP000231203">
    <property type="component" value="Unassembled WGS sequence"/>
</dbReference>
<dbReference type="PANTHER" id="PTHR21043:SF0">
    <property type="entry name" value="MITOCHONDRIAL ASSEMBLY OF RIBOSOMAL LARGE SUBUNIT PROTEIN 1"/>
    <property type="match status" value="1"/>
</dbReference>
<dbReference type="GO" id="GO:0090071">
    <property type="term" value="P:negative regulation of ribosome biogenesis"/>
    <property type="evidence" value="ECO:0007669"/>
    <property type="project" value="UniProtKB-UniRule"/>
</dbReference>
<keyword evidence="2" id="KW-0963">Cytoplasm</keyword>
<dbReference type="Gene3D" id="3.30.460.10">
    <property type="entry name" value="Beta Polymerase, domain 2"/>
    <property type="match status" value="1"/>
</dbReference>
<organism evidence="3 4">
    <name type="scientific">Desulfobacter postgatei</name>
    <dbReference type="NCBI Taxonomy" id="2293"/>
    <lineage>
        <taxon>Bacteria</taxon>
        <taxon>Pseudomonadati</taxon>
        <taxon>Thermodesulfobacteriota</taxon>
        <taxon>Desulfobacteria</taxon>
        <taxon>Desulfobacterales</taxon>
        <taxon>Desulfobacteraceae</taxon>
        <taxon>Desulfobacter</taxon>
    </lineage>
</organism>
<dbReference type="InterPro" id="IPR004394">
    <property type="entry name" value="Iojap/RsfS/C7orf30"/>
</dbReference>
<accession>A0A2G6MQR4</accession>
<dbReference type="NCBIfam" id="TIGR00090">
    <property type="entry name" value="rsfS_iojap_ybeB"/>
    <property type="match status" value="1"/>
</dbReference>
<dbReference type="SUPFAM" id="SSF81301">
    <property type="entry name" value="Nucleotidyltransferase"/>
    <property type="match status" value="1"/>
</dbReference>
<sequence length="130" mass="14479">MITLEEEYLPYLTPIFDRKPKGVTALMVSELTSYTDMVVIVEAGSSRQVTSLAEHIIKTLKAEKIKAAGTEGIKEGRWALLDFGHLVIHVFESDTKAFYDLEGLWSDAQAVDLSEYNTQTTTNMGDDNGF</sequence>
<dbReference type="Pfam" id="PF02410">
    <property type="entry name" value="RsfS"/>
    <property type="match status" value="1"/>
</dbReference>
<comment type="similarity">
    <text evidence="1 2">Belongs to the Iojap/RsfS family.</text>
</comment>
<dbReference type="EMBL" id="PDTI01000044">
    <property type="protein sequence ID" value="PIE62433.1"/>
    <property type="molecule type" value="Genomic_DNA"/>
</dbReference>
<evidence type="ECO:0000313" key="3">
    <source>
        <dbReference type="EMBL" id="PIE62433.1"/>
    </source>
</evidence>
<name>A0A2G6MQR4_9BACT</name>
<protein>
    <recommendedName>
        <fullName evidence="2">Ribosomal silencing factor RsfS</fullName>
    </recommendedName>
</protein>
<comment type="caution">
    <text evidence="3">The sequence shown here is derived from an EMBL/GenBank/DDBJ whole genome shotgun (WGS) entry which is preliminary data.</text>
</comment>
<evidence type="ECO:0000256" key="1">
    <source>
        <dbReference type="ARBA" id="ARBA00010574"/>
    </source>
</evidence>
<comment type="subcellular location">
    <subcellularLocation>
        <location evidence="2">Cytoplasm</location>
    </subcellularLocation>
</comment>
<gene>
    <name evidence="2 3" type="primary">rsfS</name>
    <name evidence="3" type="ORF">CSA25_05180</name>
</gene>
<dbReference type="InterPro" id="IPR043519">
    <property type="entry name" value="NT_sf"/>
</dbReference>
<dbReference type="GO" id="GO:0005737">
    <property type="term" value="C:cytoplasm"/>
    <property type="evidence" value="ECO:0007669"/>
    <property type="project" value="UniProtKB-SubCell"/>
</dbReference>
<evidence type="ECO:0000256" key="2">
    <source>
        <dbReference type="HAMAP-Rule" id="MF_01477"/>
    </source>
</evidence>
<proteinExistence type="inferred from homology"/>
<keyword evidence="2" id="KW-0810">Translation regulation</keyword>
<keyword evidence="2" id="KW-0678">Repressor</keyword>
<dbReference type="GO" id="GO:0042256">
    <property type="term" value="P:cytosolic ribosome assembly"/>
    <property type="evidence" value="ECO:0007669"/>
    <property type="project" value="UniProtKB-UniRule"/>
</dbReference>
<dbReference type="AlphaFoldDB" id="A0A2G6MQR4"/>